<evidence type="ECO:0000313" key="2">
    <source>
        <dbReference type="Proteomes" id="UP000039021"/>
    </source>
</evidence>
<protein>
    <submittedName>
        <fullName evidence="1">Uncharacterized protein</fullName>
    </submittedName>
</protein>
<dbReference type="AlphaFoldDB" id="A0A916LGY1"/>
<sequence>MVAGDIACPAILVIDQPAELGAARDQGNAVRSQSQRLCLGIGEREEAVAAGHDAHIHVGQFAEPDHSGGLFESSQ</sequence>
<reference evidence="2" key="1">
    <citation type="submission" date="2015-03" db="EMBL/GenBank/DDBJ databases">
        <authorList>
            <consortium name="Pathogen Informatics"/>
        </authorList>
    </citation>
    <scope>NUCLEOTIDE SEQUENCE [LARGE SCALE GENOMIC DNA]</scope>
    <source>
        <strain evidence="2">N09902308</strain>
    </source>
</reference>
<name>A0A916LGY1_MYCTX</name>
<dbReference type="Proteomes" id="UP000039021">
    <property type="component" value="Unassembled WGS sequence"/>
</dbReference>
<organism evidence="1 2">
    <name type="scientific">Mycobacterium tuberculosis</name>
    <dbReference type="NCBI Taxonomy" id="1773"/>
    <lineage>
        <taxon>Bacteria</taxon>
        <taxon>Bacillati</taxon>
        <taxon>Actinomycetota</taxon>
        <taxon>Actinomycetes</taxon>
        <taxon>Mycobacteriales</taxon>
        <taxon>Mycobacteriaceae</taxon>
        <taxon>Mycobacterium</taxon>
        <taxon>Mycobacterium tuberculosis complex</taxon>
    </lineage>
</organism>
<evidence type="ECO:0000313" key="1">
    <source>
        <dbReference type="EMBL" id="CPB74533.1"/>
    </source>
</evidence>
<accession>A0A916LGY1</accession>
<dbReference type="EMBL" id="CSBK01004289">
    <property type="protein sequence ID" value="CPB74533.1"/>
    <property type="molecule type" value="Genomic_DNA"/>
</dbReference>
<gene>
    <name evidence="1" type="ORF">ERS007739_05396</name>
</gene>
<proteinExistence type="predicted"/>
<comment type="caution">
    <text evidence="1">The sequence shown here is derived from an EMBL/GenBank/DDBJ whole genome shotgun (WGS) entry which is preliminary data.</text>
</comment>